<proteinExistence type="predicted"/>
<accession>A0A0A9H4R8</accession>
<evidence type="ECO:0000313" key="2">
    <source>
        <dbReference type="EMBL" id="JAE27883.1"/>
    </source>
</evidence>
<protein>
    <submittedName>
        <fullName evidence="2">Uncharacterized protein</fullName>
    </submittedName>
</protein>
<dbReference type="EMBL" id="GBRH01170013">
    <property type="protein sequence ID" value="JAE27883.1"/>
    <property type="molecule type" value="Transcribed_RNA"/>
</dbReference>
<evidence type="ECO:0000256" key="1">
    <source>
        <dbReference type="SAM" id="MobiDB-lite"/>
    </source>
</evidence>
<sequence>MEGSEAIQGRVPKTTEQPPRAPPPAARHSADVSVRPPACSCMAMRGRQFLISDKLVAS</sequence>
<organism evidence="2">
    <name type="scientific">Arundo donax</name>
    <name type="common">Giant reed</name>
    <name type="synonym">Donax arundinaceus</name>
    <dbReference type="NCBI Taxonomy" id="35708"/>
    <lineage>
        <taxon>Eukaryota</taxon>
        <taxon>Viridiplantae</taxon>
        <taxon>Streptophyta</taxon>
        <taxon>Embryophyta</taxon>
        <taxon>Tracheophyta</taxon>
        <taxon>Spermatophyta</taxon>
        <taxon>Magnoliopsida</taxon>
        <taxon>Liliopsida</taxon>
        <taxon>Poales</taxon>
        <taxon>Poaceae</taxon>
        <taxon>PACMAD clade</taxon>
        <taxon>Arundinoideae</taxon>
        <taxon>Arundineae</taxon>
        <taxon>Arundo</taxon>
    </lineage>
</organism>
<reference evidence="2" key="1">
    <citation type="submission" date="2014-09" db="EMBL/GenBank/DDBJ databases">
        <authorList>
            <person name="Magalhaes I.L.F."/>
            <person name="Oliveira U."/>
            <person name="Santos F.R."/>
            <person name="Vidigal T.H.D.A."/>
            <person name="Brescovit A.D."/>
            <person name="Santos A.J."/>
        </authorList>
    </citation>
    <scope>NUCLEOTIDE SEQUENCE</scope>
    <source>
        <tissue evidence="2">Shoot tissue taken approximately 20 cm above the soil surface</tissue>
    </source>
</reference>
<dbReference type="AlphaFoldDB" id="A0A0A9H4R8"/>
<name>A0A0A9H4R8_ARUDO</name>
<feature type="region of interest" description="Disordered" evidence="1">
    <location>
        <begin position="1"/>
        <end position="33"/>
    </location>
</feature>
<reference evidence="2" key="2">
    <citation type="journal article" date="2015" name="Data Brief">
        <title>Shoot transcriptome of the giant reed, Arundo donax.</title>
        <authorList>
            <person name="Barrero R.A."/>
            <person name="Guerrero F.D."/>
            <person name="Moolhuijzen P."/>
            <person name="Goolsby J.A."/>
            <person name="Tidwell J."/>
            <person name="Bellgard S.E."/>
            <person name="Bellgard M.I."/>
        </authorList>
    </citation>
    <scope>NUCLEOTIDE SEQUENCE</scope>
    <source>
        <tissue evidence="2">Shoot tissue taken approximately 20 cm above the soil surface</tissue>
    </source>
</reference>